<feature type="domain" description="GHMP kinase N-terminal" evidence="5">
    <location>
        <begin position="132"/>
        <end position="215"/>
    </location>
</feature>
<keyword evidence="2" id="KW-0547">Nucleotide-binding</keyword>
<dbReference type="PRINTS" id="PR00473">
    <property type="entry name" value="GALCTOKINASE"/>
</dbReference>
<dbReference type="InterPro" id="IPR020568">
    <property type="entry name" value="Ribosomal_Su5_D2-typ_SF"/>
</dbReference>
<evidence type="ECO:0000313" key="8">
    <source>
        <dbReference type="Proteomes" id="UP000824071"/>
    </source>
</evidence>
<accession>A0A9D1LEC8</accession>
<keyword evidence="4" id="KW-0067">ATP-binding</keyword>
<dbReference type="PRINTS" id="PR00959">
    <property type="entry name" value="MEVGALKINASE"/>
</dbReference>
<dbReference type="PANTHER" id="PTHR10457:SF7">
    <property type="entry name" value="GALACTOKINASE-RELATED"/>
    <property type="match status" value="1"/>
</dbReference>
<dbReference type="AlphaFoldDB" id="A0A9D1LEC8"/>
<dbReference type="PIRSF" id="PIRSF000530">
    <property type="entry name" value="Galactokinase"/>
    <property type="match status" value="1"/>
</dbReference>
<evidence type="ECO:0000256" key="1">
    <source>
        <dbReference type="ARBA" id="ARBA00006566"/>
    </source>
</evidence>
<dbReference type="PANTHER" id="PTHR10457">
    <property type="entry name" value="MEVALONATE KINASE/GALACTOKINASE"/>
    <property type="match status" value="1"/>
</dbReference>
<evidence type="ECO:0000259" key="5">
    <source>
        <dbReference type="Pfam" id="PF00288"/>
    </source>
</evidence>
<evidence type="ECO:0000256" key="3">
    <source>
        <dbReference type="ARBA" id="ARBA00022777"/>
    </source>
</evidence>
<evidence type="ECO:0000256" key="2">
    <source>
        <dbReference type="ARBA" id="ARBA00022741"/>
    </source>
</evidence>
<keyword evidence="3" id="KW-0418">Kinase</keyword>
<dbReference type="SUPFAM" id="SSF54211">
    <property type="entry name" value="Ribosomal protein S5 domain 2-like"/>
    <property type="match status" value="1"/>
</dbReference>
<dbReference type="Gene3D" id="3.30.70.890">
    <property type="entry name" value="GHMP kinase, C-terminal domain"/>
    <property type="match status" value="1"/>
</dbReference>
<dbReference type="Pfam" id="PF10509">
    <property type="entry name" value="GalKase_gal_bdg"/>
    <property type="match status" value="1"/>
</dbReference>
<dbReference type="InterPro" id="IPR014721">
    <property type="entry name" value="Ribsml_uS5_D2-typ_fold_subgr"/>
</dbReference>
<dbReference type="GO" id="GO:0005524">
    <property type="term" value="F:ATP binding"/>
    <property type="evidence" value="ECO:0007669"/>
    <property type="project" value="UniProtKB-KW"/>
</dbReference>
<dbReference type="GO" id="GO:0005829">
    <property type="term" value="C:cytosol"/>
    <property type="evidence" value="ECO:0007669"/>
    <property type="project" value="TreeGrafter"/>
</dbReference>
<dbReference type="InterPro" id="IPR006206">
    <property type="entry name" value="Mevalonate/galactokinase"/>
</dbReference>
<evidence type="ECO:0000256" key="4">
    <source>
        <dbReference type="ARBA" id="ARBA00022840"/>
    </source>
</evidence>
<dbReference type="InterPro" id="IPR019539">
    <property type="entry name" value="GalKase_N"/>
</dbReference>
<sequence>MPNVQELKTALLSGGYDERLRRVYVTDEAVLAQRARYAALAETFAELYGASRDVRLFSAPGRTEVGGNHTDHNHGRVLAAGINLDAAAAAAKNDENVVRVKSAGYDMDVVDLSDLSVRPEETGHSPALVRGMCQGFLNYGYRIGGFDAATVSQVLSGSGLSSSAAYEVLVGVMLNALYNDGAADAVTIAKIAQYAENEYFGKPCGLMDQTACAVGSFVTIDFADPKNPAIEEVQFDFAACKHALCIVDTKGSHSDLTDEYGFIRAEMESVAACFGKSVLREVPEADFYAALPGLRQKVGDRALLRAIHFYNDNARVEREVAALRAGDFEAFKRQVLESGASSFMYNQNVFSVKQPQSQPVALALALSQQILAGRGAWRVHGGGFAGTIQAFVPLDLLDEYRAAMERVFGEGTCYALSIRPVGGTEI</sequence>
<organism evidence="7 8">
    <name type="scientific">Candidatus Fimenecus excrementigallinarum</name>
    <dbReference type="NCBI Taxonomy" id="2840816"/>
    <lineage>
        <taxon>Bacteria</taxon>
        <taxon>Bacillati</taxon>
        <taxon>Bacillota</taxon>
        <taxon>Clostridia</taxon>
        <taxon>Candidatus Fimenecus</taxon>
    </lineage>
</organism>
<reference evidence="7" key="1">
    <citation type="submission" date="2020-10" db="EMBL/GenBank/DDBJ databases">
        <authorList>
            <person name="Gilroy R."/>
        </authorList>
    </citation>
    <scope>NUCLEOTIDE SEQUENCE</scope>
    <source>
        <strain evidence="7">ChiGjej1B1-19959</strain>
    </source>
</reference>
<dbReference type="EMBL" id="DVMW01000047">
    <property type="protein sequence ID" value="HIU36594.1"/>
    <property type="molecule type" value="Genomic_DNA"/>
</dbReference>
<evidence type="ECO:0000313" key="7">
    <source>
        <dbReference type="EMBL" id="HIU36594.1"/>
    </source>
</evidence>
<gene>
    <name evidence="7" type="ORF">IAC53_08330</name>
</gene>
<dbReference type="Proteomes" id="UP000824071">
    <property type="component" value="Unassembled WGS sequence"/>
</dbReference>
<reference evidence="7" key="2">
    <citation type="journal article" date="2021" name="PeerJ">
        <title>Extensive microbial diversity within the chicken gut microbiome revealed by metagenomics and culture.</title>
        <authorList>
            <person name="Gilroy R."/>
            <person name="Ravi A."/>
            <person name="Getino M."/>
            <person name="Pursley I."/>
            <person name="Horton D.L."/>
            <person name="Alikhan N.F."/>
            <person name="Baker D."/>
            <person name="Gharbi K."/>
            <person name="Hall N."/>
            <person name="Watson M."/>
            <person name="Adriaenssens E.M."/>
            <person name="Foster-Nyarko E."/>
            <person name="Jarju S."/>
            <person name="Secka A."/>
            <person name="Antonio M."/>
            <person name="Oren A."/>
            <person name="Chaudhuri R.R."/>
            <person name="La Ragione R."/>
            <person name="Hildebrand F."/>
            <person name="Pallen M.J."/>
        </authorList>
    </citation>
    <scope>NUCLEOTIDE SEQUENCE</scope>
    <source>
        <strain evidence="7">ChiGjej1B1-19959</strain>
    </source>
</reference>
<evidence type="ECO:0000259" key="6">
    <source>
        <dbReference type="Pfam" id="PF10509"/>
    </source>
</evidence>
<dbReference type="GO" id="GO:0004335">
    <property type="term" value="F:galactokinase activity"/>
    <property type="evidence" value="ECO:0007669"/>
    <property type="project" value="InterPro"/>
</dbReference>
<comment type="similarity">
    <text evidence="1">Belongs to the GHMP kinase family. GalK subfamily.</text>
</comment>
<dbReference type="InterPro" id="IPR000705">
    <property type="entry name" value="Galactokinase"/>
</dbReference>
<dbReference type="Pfam" id="PF00288">
    <property type="entry name" value="GHMP_kinases_N"/>
    <property type="match status" value="1"/>
</dbReference>
<dbReference type="SUPFAM" id="SSF55060">
    <property type="entry name" value="GHMP Kinase, C-terminal domain"/>
    <property type="match status" value="1"/>
</dbReference>
<proteinExistence type="inferred from homology"/>
<dbReference type="GO" id="GO:0006012">
    <property type="term" value="P:galactose metabolic process"/>
    <property type="evidence" value="ECO:0007669"/>
    <property type="project" value="InterPro"/>
</dbReference>
<feature type="domain" description="Galactokinase N-terminal" evidence="6">
    <location>
        <begin position="42"/>
        <end position="92"/>
    </location>
</feature>
<keyword evidence="3" id="KW-0808">Transferase</keyword>
<comment type="caution">
    <text evidence="7">The sequence shown here is derived from an EMBL/GenBank/DDBJ whole genome shotgun (WGS) entry which is preliminary data.</text>
</comment>
<protein>
    <submittedName>
        <fullName evidence="7">Galactokinase</fullName>
    </submittedName>
</protein>
<dbReference type="Gene3D" id="3.30.230.10">
    <property type="match status" value="1"/>
</dbReference>
<dbReference type="InterPro" id="IPR036554">
    <property type="entry name" value="GHMP_kinase_C_sf"/>
</dbReference>
<dbReference type="InterPro" id="IPR006204">
    <property type="entry name" value="GHMP_kinase_N_dom"/>
</dbReference>
<name>A0A9D1LEC8_9FIRM</name>